<dbReference type="EMBL" id="AAYA01000014">
    <property type="protein sequence ID" value="EBA06548.1"/>
    <property type="molecule type" value="Genomic_DNA"/>
</dbReference>
<reference evidence="1 2" key="1">
    <citation type="submission" date="2006-06" db="EMBL/GenBank/DDBJ databases">
        <authorList>
            <person name="Moran M.A."/>
            <person name="Ferriera S."/>
            <person name="Johnson J."/>
            <person name="Kravitz S."/>
            <person name="Beeson K."/>
            <person name="Sutton G."/>
            <person name="Rogers Y.-H."/>
            <person name="Friedman R."/>
            <person name="Frazier M."/>
            <person name="Venter J.C."/>
        </authorList>
    </citation>
    <scope>NUCLEOTIDE SEQUENCE [LARGE SCALE GENOMIC DNA]</scope>
    <source>
        <strain evidence="1 2">E-37</strain>
    </source>
</reference>
<sequence length="219" mass="23405">MAADMRLRYVTAAAIACALAADPGAWGKLVWRAGFPGLAVLAVTDPKARAAALYDAGRYREADEVFAGVGRGATYDRGLTLAATGDYALSVAYFDAVLFADRYDAEARHNRDTVKALVPPVIGEAMGHGRIEAILTEAGVATAAFDPEAPDQPILKRAVDPQRESNRRPVEGERRAAADGAWLDALEDAPGAYLKARLAAEMARRIAGGEAHAEERERW</sequence>
<dbReference type="AlphaFoldDB" id="A3K869"/>
<gene>
    <name evidence="1" type="ORF">SSE37_09843</name>
</gene>
<evidence type="ECO:0000313" key="2">
    <source>
        <dbReference type="Proteomes" id="UP000005713"/>
    </source>
</evidence>
<dbReference type="Proteomes" id="UP000005713">
    <property type="component" value="Unassembled WGS sequence"/>
</dbReference>
<keyword evidence="2" id="KW-1185">Reference proteome</keyword>
<accession>A3K869</accession>
<evidence type="ECO:0008006" key="3">
    <source>
        <dbReference type="Google" id="ProtNLM"/>
    </source>
</evidence>
<dbReference type="eggNOG" id="COG0457">
    <property type="taxonomic scope" value="Bacteria"/>
</dbReference>
<comment type="caution">
    <text evidence="1">The sequence shown here is derived from an EMBL/GenBank/DDBJ whole genome shotgun (WGS) entry which is preliminary data.</text>
</comment>
<evidence type="ECO:0000313" key="1">
    <source>
        <dbReference type="EMBL" id="EBA06548.1"/>
    </source>
</evidence>
<protein>
    <recommendedName>
        <fullName evidence="3">Ca-activated chloride channel family protein</fullName>
    </recommendedName>
</protein>
<proteinExistence type="predicted"/>
<name>A3K869_SAGS3</name>
<organism evidence="1 2">
    <name type="scientific">Sagittula stellata (strain ATCC 700073 / DSM 11524 / E-37)</name>
    <dbReference type="NCBI Taxonomy" id="388399"/>
    <lineage>
        <taxon>Bacteria</taxon>
        <taxon>Pseudomonadati</taxon>
        <taxon>Pseudomonadota</taxon>
        <taxon>Alphaproteobacteria</taxon>
        <taxon>Rhodobacterales</taxon>
        <taxon>Roseobacteraceae</taxon>
        <taxon>Sagittula</taxon>
    </lineage>
</organism>